<accession>A0ACB9D7H2</accession>
<organism evidence="1 2">
    <name type="scientific">Smallanthus sonchifolius</name>
    <dbReference type="NCBI Taxonomy" id="185202"/>
    <lineage>
        <taxon>Eukaryota</taxon>
        <taxon>Viridiplantae</taxon>
        <taxon>Streptophyta</taxon>
        <taxon>Embryophyta</taxon>
        <taxon>Tracheophyta</taxon>
        <taxon>Spermatophyta</taxon>
        <taxon>Magnoliopsida</taxon>
        <taxon>eudicotyledons</taxon>
        <taxon>Gunneridae</taxon>
        <taxon>Pentapetalae</taxon>
        <taxon>asterids</taxon>
        <taxon>campanulids</taxon>
        <taxon>Asterales</taxon>
        <taxon>Asteraceae</taxon>
        <taxon>Asteroideae</taxon>
        <taxon>Heliantheae alliance</taxon>
        <taxon>Millerieae</taxon>
        <taxon>Smallanthus</taxon>
    </lineage>
</organism>
<evidence type="ECO:0000313" key="2">
    <source>
        <dbReference type="Proteomes" id="UP001056120"/>
    </source>
</evidence>
<reference evidence="1 2" key="2">
    <citation type="journal article" date="2022" name="Mol. Ecol. Resour.">
        <title>The genomes of chicory, endive, great burdock and yacon provide insights into Asteraceae paleo-polyploidization history and plant inulin production.</title>
        <authorList>
            <person name="Fan W."/>
            <person name="Wang S."/>
            <person name="Wang H."/>
            <person name="Wang A."/>
            <person name="Jiang F."/>
            <person name="Liu H."/>
            <person name="Zhao H."/>
            <person name="Xu D."/>
            <person name="Zhang Y."/>
        </authorList>
    </citation>
    <scope>NUCLEOTIDE SEQUENCE [LARGE SCALE GENOMIC DNA]</scope>
    <source>
        <strain evidence="2">cv. Yunnan</strain>
        <tissue evidence="1">Leaves</tissue>
    </source>
</reference>
<evidence type="ECO:0000313" key="1">
    <source>
        <dbReference type="EMBL" id="KAI3742465.1"/>
    </source>
</evidence>
<keyword evidence="2" id="KW-1185">Reference proteome</keyword>
<reference evidence="2" key="1">
    <citation type="journal article" date="2022" name="Mol. Ecol. Resour.">
        <title>The genomes of chicory, endive, great burdock and yacon provide insights into Asteraceae palaeo-polyploidization history and plant inulin production.</title>
        <authorList>
            <person name="Fan W."/>
            <person name="Wang S."/>
            <person name="Wang H."/>
            <person name="Wang A."/>
            <person name="Jiang F."/>
            <person name="Liu H."/>
            <person name="Zhao H."/>
            <person name="Xu D."/>
            <person name="Zhang Y."/>
        </authorList>
    </citation>
    <scope>NUCLEOTIDE SEQUENCE [LARGE SCALE GENOMIC DNA]</scope>
    <source>
        <strain evidence="2">cv. Yunnan</strain>
    </source>
</reference>
<sequence>MKQQKEQQRKNNQAMFPEIEMVKESNKPVEVTTPLQPSILDFNYSISWRIHKGDFLPMQTGITIVCPTPTVRVMTNLGFGVTPGSSFRNPENDNTFNQFSNTNEFVQETGITLSMAKELKKLREMISSVPGAVQPIPEMSSTSHRISRFTPLICEAEIPKRFQTPNMKLYDGTTYHEEHVAQYREQMEINPIPLDIKEACLCKGFDSILTGSTLKWLLNVKPYSITSFAHLINLFNNQFSCSRTFERLTSDLYRITQNNREPLWDYVSKFGQESLDIPNLDIAAAVQAFKMRLQKCHTPISTNGFLPFGK</sequence>
<name>A0ACB9D7H2_9ASTR</name>
<proteinExistence type="predicted"/>
<comment type="caution">
    <text evidence="1">The sequence shown here is derived from an EMBL/GenBank/DDBJ whole genome shotgun (WGS) entry which is preliminary data.</text>
</comment>
<gene>
    <name evidence="1" type="ORF">L1987_60148</name>
</gene>
<dbReference type="EMBL" id="CM042037">
    <property type="protein sequence ID" value="KAI3742465.1"/>
    <property type="molecule type" value="Genomic_DNA"/>
</dbReference>
<dbReference type="Proteomes" id="UP001056120">
    <property type="component" value="Linkage Group LG20"/>
</dbReference>
<protein>
    <submittedName>
        <fullName evidence="1">Uncharacterized protein</fullName>
    </submittedName>
</protein>